<dbReference type="InterPro" id="IPR008254">
    <property type="entry name" value="Flavodoxin/NO_synth"/>
</dbReference>
<dbReference type="InterPro" id="IPR029039">
    <property type="entry name" value="Flavoprotein-like_sf"/>
</dbReference>
<dbReference type="SUPFAM" id="SSF52218">
    <property type="entry name" value="Flavoproteins"/>
    <property type="match status" value="1"/>
</dbReference>
<dbReference type="RefSeq" id="WP_077325150.1">
    <property type="nucleotide sequence ID" value="NZ_CP012098.1"/>
</dbReference>
<organism evidence="2 3">
    <name type="scientific">Anaerostipes hadrus</name>
    <dbReference type="NCBI Taxonomy" id="649756"/>
    <lineage>
        <taxon>Bacteria</taxon>
        <taxon>Bacillati</taxon>
        <taxon>Bacillota</taxon>
        <taxon>Clostridia</taxon>
        <taxon>Lachnospirales</taxon>
        <taxon>Lachnospiraceae</taxon>
        <taxon>Anaerostipes</taxon>
    </lineage>
</organism>
<dbReference type="Gene3D" id="3.40.50.360">
    <property type="match status" value="1"/>
</dbReference>
<dbReference type="Proteomes" id="UP000188159">
    <property type="component" value="Chromosome"/>
</dbReference>
<feature type="domain" description="Flavodoxin-like" evidence="1">
    <location>
        <begin position="30"/>
        <end position="187"/>
    </location>
</feature>
<gene>
    <name evidence="2" type="ORF">DO83_00570</name>
</gene>
<evidence type="ECO:0000313" key="2">
    <source>
        <dbReference type="EMBL" id="AQP38266.1"/>
    </source>
</evidence>
<dbReference type="AlphaFoldDB" id="A0A1Q2C3F8"/>
<proteinExistence type="predicted"/>
<protein>
    <submittedName>
        <fullName evidence="2">Flavodoxin</fullName>
    </submittedName>
</protein>
<evidence type="ECO:0000259" key="1">
    <source>
        <dbReference type="PROSITE" id="PS50902"/>
    </source>
</evidence>
<dbReference type="Pfam" id="PF12682">
    <property type="entry name" value="Flavodoxin_4"/>
    <property type="match status" value="1"/>
</dbReference>
<dbReference type="PANTHER" id="PTHR39201:SF1">
    <property type="entry name" value="FLAVODOXIN-LIKE DOMAIN-CONTAINING PROTEIN"/>
    <property type="match status" value="1"/>
</dbReference>
<reference evidence="2 3" key="1">
    <citation type="journal article" date="2016" name="Sci. Rep.">
        <title>Accelerated dysbiosis of gut microbiota during aggravation of DSS-induced colitis by a butyrate-producing bacterium.</title>
        <authorList>
            <person name="Zhang Q."/>
            <person name="Wu Y."/>
            <person name="Wang J."/>
            <person name="Wu G."/>
            <person name="Long W."/>
            <person name="Xue Z."/>
            <person name="Wang L."/>
            <person name="Zhang X."/>
            <person name="Pang X."/>
            <person name="Zhao Y."/>
            <person name="Zhao L."/>
            <person name="Zhang C."/>
        </authorList>
    </citation>
    <scope>NUCLEOTIDE SEQUENCE [LARGE SCALE GENOMIC DNA]</scope>
    <source>
        <strain evidence="2 3">BPB5</strain>
    </source>
</reference>
<name>A0A1Q2C3F8_ANAHA</name>
<dbReference type="GO" id="GO:0016651">
    <property type="term" value="F:oxidoreductase activity, acting on NAD(P)H"/>
    <property type="evidence" value="ECO:0007669"/>
    <property type="project" value="UniProtKB-ARBA"/>
</dbReference>
<evidence type="ECO:0000313" key="3">
    <source>
        <dbReference type="Proteomes" id="UP000188159"/>
    </source>
</evidence>
<sequence length="190" mass="21225">MKKKSKALDLELTSSSILIETGGKKMKKLLIIYYSWSNGNTERIAKMLQSETDGDILKIDTVVPYSGSYDDVVNQGQNEVQRGYEPEIKPLDINIADYDVIAVGTPTWWYTMAPAVKTFLHQQDFTGKTVVPFMTNGGWPGHVIKDMKVACKGANVVCDMQIQFDSTGGSNLETPQEQINEWIQSVKNLL</sequence>
<dbReference type="PANTHER" id="PTHR39201">
    <property type="entry name" value="EXPORTED PROTEIN-RELATED"/>
    <property type="match status" value="1"/>
</dbReference>
<accession>A0A1Q2C3F8</accession>
<dbReference type="GO" id="GO:0010181">
    <property type="term" value="F:FMN binding"/>
    <property type="evidence" value="ECO:0007669"/>
    <property type="project" value="InterPro"/>
</dbReference>
<dbReference type="PROSITE" id="PS50902">
    <property type="entry name" value="FLAVODOXIN_LIKE"/>
    <property type="match status" value="1"/>
</dbReference>
<dbReference type="EMBL" id="CP012098">
    <property type="protein sequence ID" value="AQP38266.1"/>
    <property type="molecule type" value="Genomic_DNA"/>
</dbReference>